<gene>
    <name evidence="2" type="ordered locus">AARI_03720</name>
</gene>
<dbReference type="GeneID" id="303183988"/>
<keyword evidence="3" id="KW-1185">Reference proteome</keyword>
<feature type="region of interest" description="Disordered" evidence="1">
    <location>
        <begin position="79"/>
        <end position="107"/>
    </location>
</feature>
<evidence type="ECO:0008006" key="4">
    <source>
        <dbReference type="Google" id="ProtNLM"/>
    </source>
</evidence>
<reference evidence="3" key="2">
    <citation type="submission" date="2010-07" db="EMBL/GenBank/DDBJ databases">
        <title>Complete genome sequence of Arthrobacter arilaitensis (strain DSM 16368 / CIP 108037 / JCM 13566 / Re117).</title>
        <authorList>
            <person name="Genoscope."/>
        </authorList>
    </citation>
    <scope>NUCLEOTIDE SEQUENCE [LARGE SCALE GENOMIC DNA]</scope>
    <source>
        <strain evidence="3">DSM 16368 / CIP 108037 / IAM 15318 / JCM 13566 / Re117</strain>
    </source>
</reference>
<name>A0ABM9PTU2_GLUAR</name>
<reference evidence="3" key="1">
    <citation type="journal article" date="2010" name="PLoS ONE">
        <title>The Arthrobacter arilaitensis Re117 genome sequence reveals its genetic adaptation to the surface of cheese.</title>
        <authorList>
            <person name="Monnet C."/>
            <person name="Loux V."/>
            <person name="Gibrat J.F."/>
            <person name="Spinnler E."/>
            <person name="Barbe V."/>
            <person name="Vacherie B."/>
            <person name="Gavory F."/>
            <person name="Gourbeyre E."/>
            <person name="Siguier P."/>
            <person name="Chandler M."/>
            <person name="Elleuch R."/>
            <person name="Irlinger F."/>
            <person name="Vallaeys T."/>
        </authorList>
    </citation>
    <scope>NUCLEOTIDE SEQUENCE</scope>
    <source>
        <strain evidence="3">DSM 16368 / CIP 108037 / IAM 15318 / JCM 13566 / Re117</strain>
    </source>
</reference>
<dbReference type="EMBL" id="FQ311875">
    <property type="protein sequence ID" value="CBT74608.1"/>
    <property type="molecule type" value="Genomic_DNA"/>
</dbReference>
<organism evidence="2 3">
    <name type="scientific">Glutamicibacter arilaitensis (strain DSM 16368 / CIP 108037 / IAM 15318 / JCM 13566 / NCIMB 14258 / Re117)</name>
    <name type="common">Arthrobacter arilaitensis</name>
    <dbReference type="NCBI Taxonomy" id="861360"/>
    <lineage>
        <taxon>Bacteria</taxon>
        <taxon>Bacillati</taxon>
        <taxon>Actinomycetota</taxon>
        <taxon>Actinomycetes</taxon>
        <taxon>Micrococcales</taxon>
        <taxon>Micrococcaceae</taxon>
        <taxon>Glutamicibacter</taxon>
    </lineage>
</organism>
<dbReference type="Proteomes" id="UP000006878">
    <property type="component" value="Chromosome"/>
</dbReference>
<evidence type="ECO:0000256" key="1">
    <source>
        <dbReference type="SAM" id="MobiDB-lite"/>
    </source>
</evidence>
<protein>
    <recommendedName>
        <fullName evidence="4">Metallo-beta-lactamase domain-containing protein</fullName>
    </recommendedName>
</protein>
<accession>A0ABM9PTU2</accession>
<dbReference type="RefSeq" id="WP_013347761.1">
    <property type="nucleotide sequence ID" value="NC_014550.1"/>
</dbReference>
<evidence type="ECO:0000313" key="3">
    <source>
        <dbReference type="Proteomes" id="UP000006878"/>
    </source>
</evidence>
<sequence length="179" mass="19411">MSRREIRAQQQQGQPPVTLPLVVVTVEKGGTLIVTVDGSLFAPEAFAPAWRRSDFGRIMDRITDQRRTPVRVEVHESDGTSFTDIITPSPSRRTRPEPETANTETALETPAAPQLVEVAAEGFIPGEDIGVAIIVTHTDASHTGHARALLETAQFDASPTGEVVLIGRVSGNYEIVRHP</sequence>
<proteinExistence type="predicted"/>
<evidence type="ECO:0000313" key="2">
    <source>
        <dbReference type="EMBL" id="CBT74608.1"/>
    </source>
</evidence>